<proteinExistence type="predicted"/>
<dbReference type="CDD" id="cd04301">
    <property type="entry name" value="NAT_SF"/>
    <property type="match status" value="1"/>
</dbReference>
<dbReference type="STRING" id="747525.W4KDX2"/>
<dbReference type="InterPro" id="IPR052523">
    <property type="entry name" value="Trichothecene_AcTrans"/>
</dbReference>
<dbReference type="HOGENOM" id="CLU_069195_3_0_1"/>
<reference evidence="2 3" key="1">
    <citation type="journal article" date="2012" name="New Phytol.">
        <title>Insight into trade-off between wood decay and parasitism from the genome of a fungal forest pathogen.</title>
        <authorList>
            <person name="Olson A."/>
            <person name="Aerts A."/>
            <person name="Asiegbu F."/>
            <person name="Belbahri L."/>
            <person name="Bouzid O."/>
            <person name="Broberg A."/>
            <person name="Canback B."/>
            <person name="Coutinho P.M."/>
            <person name="Cullen D."/>
            <person name="Dalman K."/>
            <person name="Deflorio G."/>
            <person name="van Diepen L.T."/>
            <person name="Dunand C."/>
            <person name="Duplessis S."/>
            <person name="Durling M."/>
            <person name="Gonthier P."/>
            <person name="Grimwood J."/>
            <person name="Fossdal C.G."/>
            <person name="Hansson D."/>
            <person name="Henrissat B."/>
            <person name="Hietala A."/>
            <person name="Himmelstrand K."/>
            <person name="Hoffmeister D."/>
            <person name="Hogberg N."/>
            <person name="James T.Y."/>
            <person name="Karlsson M."/>
            <person name="Kohler A."/>
            <person name="Kues U."/>
            <person name="Lee Y.H."/>
            <person name="Lin Y.C."/>
            <person name="Lind M."/>
            <person name="Lindquist E."/>
            <person name="Lombard V."/>
            <person name="Lucas S."/>
            <person name="Lunden K."/>
            <person name="Morin E."/>
            <person name="Murat C."/>
            <person name="Park J."/>
            <person name="Raffaello T."/>
            <person name="Rouze P."/>
            <person name="Salamov A."/>
            <person name="Schmutz J."/>
            <person name="Solheim H."/>
            <person name="Stahlberg J."/>
            <person name="Velez H."/>
            <person name="de Vries R.P."/>
            <person name="Wiebenga A."/>
            <person name="Woodward S."/>
            <person name="Yakovlev I."/>
            <person name="Garbelotto M."/>
            <person name="Martin F."/>
            <person name="Grigoriev I.V."/>
            <person name="Stenlid J."/>
        </authorList>
    </citation>
    <scope>NUCLEOTIDE SEQUENCE [LARGE SCALE GENOMIC DNA]</scope>
    <source>
        <strain evidence="2 3">TC 32-1</strain>
    </source>
</reference>
<dbReference type="SUPFAM" id="SSF55729">
    <property type="entry name" value="Acyl-CoA N-acyltransferases (Nat)"/>
    <property type="match status" value="1"/>
</dbReference>
<name>W4KDX2_HETIT</name>
<protein>
    <recommendedName>
        <fullName evidence="1">N-acetyltransferase domain-containing protein</fullName>
    </recommendedName>
</protein>
<dbReference type="AlphaFoldDB" id="W4KDX2"/>
<dbReference type="RefSeq" id="XP_009545760.1">
    <property type="nucleotide sequence ID" value="XM_009547465.1"/>
</dbReference>
<dbReference type="Gene3D" id="3.40.630.30">
    <property type="match status" value="1"/>
</dbReference>
<organism evidence="2 3">
    <name type="scientific">Heterobasidion irregulare (strain TC 32-1)</name>
    <dbReference type="NCBI Taxonomy" id="747525"/>
    <lineage>
        <taxon>Eukaryota</taxon>
        <taxon>Fungi</taxon>
        <taxon>Dikarya</taxon>
        <taxon>Basidiomycota</taxon>
        <taxon>Agaricomycotina</taxon>
        <taxon>Agaricomycetes</taxon>
        <taxon>Russulales</taxon>
        <taxon>Bondarzewiaceae</taxon>
        <taxon>Heterobasidion</taxon>
        <taxon>Heterobasidion annosum species complex</taxon>
    </lineage>
</organism>
<accession>W4KDX2</accession>
<gene>
    <name evidence="2" type="ORF">HETIRDRAFT_417404</name>
</gene>
<dbReference type="GO" id="GO:0016747">
    <property type="term" value="F:acyltransferase activity, transferring groups other than amino-acyl groups"/>
    <property type="evidence" value="ECO:0007669"/>
    <property type="project" value="InterPro"/>
</dbReference>
<dbReference type="GeneID" id="20673403"/>
<dbReference type="OrthoDB" id="544277at2759"/>
<dbReference type="PANTHER" id="PTHR42791:SF1">
    <property type="entry name" value="N-ACETYLTRANSFERASE DOMAIN-CONTAINING PROTEIN"/>
    <property type="match status" value="1"/>
</dbReference>
<evidence type="ECO:0000313" key="3">
    <source>
        <dbReference type="Proteomes" id="UP000030671"/>
    </source>
</evidence>
<dbReference type="eggNOG" id="ENOG502RYMB">
    <property type="taxonomic scope" value="Eukaryota"/>
</dbReference>
<sequence length="267" mass="30277">MSQPLLVRDAESDKAYVRTADPNELPTLARLLRRAFINDPMMNYIANLEEPLSNDTETPGRRNLEDFQRMVLTAAMYSGGRITVVVIPKLSDDDATVYQDKIVAVAIWMPPHIRIGLNHPWTLLRSGLLRTVWRSGWTGARRAGFEYPNQVEKVFTEIYKRRGPNETEHDAWYLQIIATDPEEQGKGYMSRLVREAFAHAPDDVTFVLEATTPKSRDQYAHLGFQPEGPIPIGKGYADINGYRTSGEDATGFDLYAMVKWKDLGNDD</sequence>
<dbReference type="PANTHER" id="PTHR42791">
    <property type="entry name" value="GNAT FAMILY ACETYLTRANSFERASE"/>
    <property type="match status" value="1"/>
</dbReference>
<dbReference type="InterPro" id="IPR000182">
    <property type="entry name" value="GNAT_dom"/>
</dbReference>
<evidence type="ECO:0000313" key="2">
    <source>
        <dbReference type="EMBL" id="ETW83515.1"/>
    </source>
</evidence>
<dbReference type="PROSITE" id="PS51186">
    <property type="entry name" value="GNAT"/>
    <property type="match status" value="1"/>
</dbReference>
<dbReference type="KEGG" id="hir:HETIRDRAFT_417404"/>
<dbReference type="Pfam" id="PF00583">
    <property type="entry name" value="Acetyltransf_1"/>
    <property type="match status" value="1"/>
</dbReference>
<evidence type="ECO:0000259" key="1">
    <source>
        <dbReference type="PROSITE" id="PS51186"/>
    </source>
</evidence>
<dbReference type="InParanoid" id="W4KDX2"/>
<dbReference type="Proteomes" id="UP000030671">
    <property type="component" value="Unassembled WGS sequence"/>
</dbReference>
<dbReference type="EMBL" id="KI925457">
    <property type="protein sequence ID" value="ETW83515.1"/>
    <property type="molecule type" value="Genomic_DNA"/>
</dbReference>
<feature type="domain" description="N-acetyltransferase" evidence="1">
    <location>
        <begin position="85"/>
        <end position="262"/>
    </location>
</feature>
<keyword evidence="3" id="KW-1185">Reference proteome</keyword>
<dbReference type="InterPro" id="IPR016181">
    <property type="entry name" value="Acyl_CoA_acyltransferase"/>
</dbReference>